<keyword evidence="10 12" id="KW-0472">Membrane</keyword>
<gene>
    <name evidence="13" type="ordered locus">Geob_0420</name>
</gene>
<comment type="cofactor">
    <cofactor evidence="1">
        <name>Mg(2+)</name>
        <dbReference type="ChEBI" id="CHEBI:18420"/>
    </cofactor>
</comment>
<feature type="transmembrane region" description="Helical" evidence="12">
    <location>
        <begin position="29"/>
        <end position="50"/>
    </location>
</feature>
<proteinExistence type="inferred from homology"/>
<keyword evidence="8 12" id="KW-0812">Transmembrane</keyword>
<sequence>MAGNESMEIKLQQGSIWRRVTIFLEMIKFSHTIFALPFAFTGAVLAAGGLPSIYQTFWILMAMVGARTAAMSLNRLIDADIDGRNPRTKGRAIPAGLLSKGMVALFICLSVALMLWAARMLNPLCFYLSPIALFFLVLYSYCKRFTALAHVVLGLCLAAAPLGAWIAITGNFSLPAVLLALAVLVWVAGFDILYALQDLEFDRTSGLHSIPVSLGVNGSLWMARLLHLLMIALLTSIYLIMQLGILFLIGLIITAILAGYEHWLLRKGDLTKLDAAFFNMNGYISVVIFLFTLFDILVRRTA</sequence>
<evidence type="ECO:0000256" key="9">
    <source>
        <dbReference type="ARBA" id="ARBA00022989"/>
    </source>
</evidence>
<evidence type="ECO:0000256" key="1">
    <source>
        <dbReference type="ARBA" id="ARBA00001946"/>
    </source>
</evidence>
<name>B9LZ57_GEODF</name>
<dbReference type="NCBIfam" id="NF009524">
    <property type="entry name" value="PRK12886.1"/>
    <property type="match status" value="1"/>
</dbReference>
<protein>
    <recommendedName>
        <fullName evidence="11">4-hydroxybenzoate polyprenyltransferase</fullName>
        <ecNumber evidence="11">2.5.1.39</ecNumber>
    </recommendedName>
</protein>
<accession>B9LZ57</accession>
<keyword evidence="7" id="KW-0831">Ubiquinone biosynthesis</keyword>
<dbReference type="FunFam" id="1.20.120.1780:FF:000001">
    <property type="entry name" value="4-hydroxybenzoate octaprenyltransferase"/>
    <property type="match status" value="1"/>
</dbReference>
<dbReference type="Gene3D" id="1.20.120.1780">
    <property type="entry name" value="UbiA prenyltransferase"/>
    <property type="match status" value="1"/>
</dbReference>
<comment type="subcellular location">
    <subcellularLocation>
        <location evidence="2">Membrane</location>
        <topology evidence="2">Multi-pass membrane protein</topology>
    </subcellularLocation>
</comment>
<dbReference type="InterPro" id="IPR000537">
    <property type="entry name" value="UbiA_prenyltransferase"/>
</dbReference>
<dbReference type="PANTHER" id="PTHR11048">
    <property type="entry name" value="PRENYLTRANSFERASES"/>
    <property type="match status" value="1"/>
</dbReference>
<evidence type="ECO:0000256" key="7">
    <source>
        <dbReference type="ARBA" id="ARBA00022688"/>
    </source>
</evidence>
<dbReference type="InterPro" id="IPR006371">
    <property type="entry name" value="Polyprenyltransferase_UbiA-li"/>
</dbReference>
<feature type="transmembrane region" description="Helical" evidence="12">
    <location>
        <begin position="174"/>
        <end position="196"/>
    </location>
</feature>
<organism evidence="13 14">
    <name type="scientific">Geotalea daltonii (strain DSM 22248 / JCM 15807 / FRC-32)</name>
    <name type="common">Geobacter daltonii</name>
    <dbReference type="NCBI Taxonomy" id="316067"/>
    <lineage>
        <taxon>Bacteria</taxon>
        <taxon>Pseudomonadati</taxon>
        <taxon>Thermodesulfobacteriota</taxon>
        <taxon>Desulfuromonadia</taxon>
        <taxon>Geobacterales</taxon>
        <taxon>Geobacteraceae</taxon>
        <taxon>Geotalea</taxon>
    </lineage>
</organism>
<keyword evidence="5" id="KW-0997">Cell inner membrane</keyword>
<dbReference type="GO" id="GO:0006744">
    <property type="term" value="P:ubiquinone biosynthetic process"/>
    <property type="evidence" value="ECO:0007669"/>
    <property type="project" value="UniProtKB-KW"/>
</dbReference>
<dbReference type="EC" id="2.5.1.39" evidence="11"/>
<evidence type="ECO:0000256" key="11">
    <source>
        <dbReference type="ARBA" id="ARBA00034524"/>
    </source>
</evidence>
<evidence type="ECO:0000256" key="2">
    <source>
        <dbReference type="ARBA" id="ARBA00004141"/>
    </source>
</evidence>
<dbReference type="eggNOG" id="COG0382">
    <property type="taxonomic scope" value="Bacteria"/>
</dbReference>
<dbReference type="InterPro" id="IPR039653">
    <property type="entry name" value="Prenyltransferase"/>
</dbReference>
<dbReference type="STRING" id="316067.Geob_0420"/>
<dbReference type="Pfam" id="PF01040">
    <property type="entry name" value="UbiA"/>
    <property type="match status" value="1"/>
</dbReference>
<dbReference type="KEGG" id="geo:Geob_0420"/>
<feature type="transmembrane region" description="Helical" evidence="12">
    <location>
        <begin position="148"/>
        <end position="168"/>
    </location>
</feature>
<dbReference type="AlphaFoldDB" id="B9LZ57"/>
<dbReference type="Proteomes" id="UP000007721">
    <property type="component" value="Chromosome"/>
</dbReference>
<dbReference type="HOGENOM" id="CLU_034879_5_1_7"/>
<keyword evidence="6 13" id="KW-0808">Transferase</keyword>
<evidence type="ECO:0000256" key="6">
    <source>
        <dbReference type="ARBA" id="ARBA00022679"/>
    </source>
</evidence>
<dbReference type="RefSeq" id="WP_012645518.1">
    <property type="nucleotide sequence ID" value="NC_011979.1"/>
</dbReference>
<evidence type="ECO:0000256" key="5">
    <source>
        <dbReference type="ARBA" id="ARBA00022519"/>
    </source>
</evidence>
<keyword evidence="14" id="KW-1185">Reference proteome</keyword>
<keyword evidence="9 12" id="KW-1133">Transmembrane helix</keyword>
<feature type="transmembrane region" description="Helical" evidence="12">
    <location>
        <begin position="228"/>
        <end position="260"/>
    </location>
</feature>
<comment type="similarity">
    <text evidence="3">Belongs to the UbiA prenyltransferase family.</text>
</comment>
<evidence type="ECO:0000256" key="12">
    <source>
        <dbReference type="SAM" id="Phobius"/>
    </source>
</evidence>
<feature type="transmembrane region" description="Helical" evidence="12">
    <location>
        <begin position="97"/>
        <end position="118"/>
    </location>
</feature>
<evidence type="ECO:0000256" key="3">
    <source>
        <dbReference type="ARBA" id="ARBA00005985"/>
    </source>
</evidence>
<dbReference type="NCBIfam" id="TIGR01475">
    <property type="entry name" value="ubiA_other"/>
    <property type="match status" value="1"/>
</dbReference>
<dbReference type="PANTHER" id="PTHR11048:SF28">
    <property type="entry name" value="4-HYDROXYBENZOATE POLYPRENYLTRANSFERASE, MITOCHONDRIAL"/>
    <property type="match status" value="1"/>
</dbReference>
<evidence type="ECO:0000256" key="4">
    <source>
        <dbReference type="ARBA" id="ARBA00022475"/>
    </source>
</evidence>
<dbReference type="EMBL" id="CP001390">
    <property type="protein sequence ID" value="ACM18789.1"/>
    <property type="molecule type" value="Genomic_DNA"/>
</dbReference>
<dbReference type="InterPro" id="IPR044878">
    <property type="entry name" value="UbiA_sf"/>
</dbReference>
<dbReference type="Gene3D" id="1.10.357.140">
    <property type="entry name" value="UbiA prenyltransferase"/>
    <property type="match status" value="1"/>
</dbReference>
<evidence type="ECO:0000256" key="10">
    <source>
        <dbReference type="ARBA" id="ARBA00023136"/>
    </source>
</evidence>
<feature type="transmembrane region" description="Helical" evidence="12">
    <location>
        <begin position="124"/>
        <end position="141"/>
    </location>
</feature>
<dbReference type="FunFam" id="1.10.357.140:FF:000008">
    <property type="entry name" value="4-hydroxybenzoate octaprenyltransferase"/>
    <property type="match status" value="1"/>
</dbReference>
<keyword evidence="4" id="KW-1003">Cell membrane</keyword>
<dbReference type="CDD" id="cd13959">
    <property type="entry name" value="PT_UbiA_COQ2"/>
    <property type="match status" value="1"/>
</dbReference>
<evidence type="ECO:0000313" key="13">
    <source>
        <dbReference type="EMBL" id="ACM18789.1"/>
    </source>
</evidence>
<reference evidence="13 14" key="1">
    <citation type="submission" date="2009-01" db="EMBL/GenBank/DDBJ databases">
        <title>Complete sequence of Geobacter sp. FRC-32.</title>
        <authorList>
            <consortium name="US DOE Joint Genome Institute"/>
            <person name="Lucas S."/>
            <person name="Copeland A."/>
            <person name="Lapidus A."/>
            <person name="Glavina del Rio T."/>
            <person name="Dalin E."/>
            <person name="Tice H."/>
            <person name="Bruce D."/>
            <person name="Goodwin L."/>
            <person name="Pitluck S."/>
            <person name="Saunders E."/>
            <person name="Brettin T."/>
            <person name="Detter J.C."/>
            <person name="Han C."/>
            <person name="Larimer F."/>
            <person name="Land M."/>
            <person name="Hauser L."/>
            <person name="Kyrpides N."/>
            <person name="Ovchinnikova G."/>
            <person name="Kostka J."/>
            <person name="Richardson P."/>
        </authorList>
    </citation>
    <scope>NUCLEOTIDE SEQUENCE [LARGE SCALE GENOMIC DNA]</scope>
    <source>
        <strain evidence="14">DSM 22248 / JCM 15807 / FRC-32</strain>
    </source>
</reference>
<evidence type="ECO:0000313" key="14">
    <source>
        <dbReference type="Proteomes" id="UP000007721"/>
    </source>
</evidence>
<dbReference type="GO" id="GO:0005886">
    <property type="term" value="C:plasma membrane"/>
    <property type="evidence" value="ECO:0007669"/>
    <property type="project" value="TreeGrafter"/>
</dbReference>
<feature type="transmembrane region" description="Helical" evidence="12">
    <location>
        <begin position="280"/>
        <end position="298"/>
    </location>
</feature>
<dbReference type="GO" id="GO:0008412">
    <property type="term" value="F:4-hydroxybenzoate polyprenyltransferase activity"/>
    <property type="evidence" value="ECO:0007669"/>
    <property type="project" value="UniProtKB-EC"/>
</dbReference>
<evidence type="ECO:0000256" key="8">
    <source>
        <dbReference type="ARBA" id="ARBA00022692"/>
    </source>
</evidence>